<feature type="domain" description="Acyl-CoA dehydrogenase/oxidase N-terminal" evidence="8">
    <location>
        <begin position="69"/>
        <end position="138"/>
    </location>
</feature>
<feature type="domain" description="Acyl-CoA dehydrogenase/oxidase C-terminal" evidence="6">
    <location>
        <begin position="266"/>
        <end position="417"/>
    </location>
</feature>
<dbReference type="InterPro" id="IPR036250">
    <property type="entry name" value="AcylCo_DH-like_C"/>
</dbReference>
<evidence type="ECO:0000256" key="3">
    <source>
        <dbReference type="ARBA" id="ARBA00022630"/>
    </source>
</evidence>
<dbReference type="InterPro" id="IPR013786">
    <property type="entry name" value="AcylCoA_DH/ox_N"/>
</dbReference>
<keyword evidence="3 5" id="KW-0285">Flavoprotein</keyword>
<dbReference type="InterPro" id="IPR009075">
    <property type="entry name" value="AcylCo_DH/oxidase_C"/>
</dbReference>
<evidence type="ECO:0000313" key="9">
    <source>
        <dbReference type="EMBL" id="CUS02275.2"/>
    </source>
</evidence>
<evidence type="ECO:0000256" key="5">
    <source>
        <dbReference type="RuleBase" id="RU362125"/>
    </source>
</evidence>
<dbReference type="RefSeq" id="WP_095041910.1">
    <property type="nucleotide sequence ID" value="NZ_LN890655.1"/>
</dbReference>
<evidence type="ECO:0000256" key="4">
    <source>
        <dbReference type="ARBA" id="ARBA00022827"/>
    </source>
</evidence>
<evidence type="ECO:0000259" key="6">
    <source>
        <dbReference type="Pfam" id="PF00441"/>
    </source>
</evidence>
<evidence type="ECO:0000259" key="8">
    <source>
        <dbReference type="Pfam" id="PF02771"/>
    </source>
</evidence>
<reference evidence="9" key="1">
    <citation type="submission" date="2016-01" db="EMBL/GenBank/DDBJ databases">
        <authorList>
            <person name="Mcilroy J.S."/>
            <person name="Karst M S."/>
            <person name="Albertsen M."/>
        </authorList>
    </citation>
    <scope>NUCLEOTIDE SEQUENCE</scope>
    <source>
        <strain evidence="9">Cfx-K</strain>
    </source>
</reference>
<feature type="domain" description="Acyl-CoA oxidase/dehydrogenase middle" evidence="7">
    <location>
        <begin position="144"/>
        <end position="245"/>
    </location>
</feature>
<dbReference type="InterPro" id="IPR037069">
    <property type="entry name" value="AcylCoA_DH/ox_N_sf"/>
</dbReference>
<gene>
    <name evidence="9" type="ORF">CFX0092_A0394</name>
</gene>
<keyword evidence="10" id="KW-1185">Reference proteome</keyword>
<dbReference type="PANTHER" id="PTHR43884">
    <property type="entry name" value="ACYL-COA DEHYDROGENASE"/>
    <property type="match status" value="1"/>
</dbReference>
<name>A0A160T1B5_9CHLR</name>
<dbReference type="GO" id="GO:0003995">
    <property type="term" value="F:acyl-CoA dehydrogenase activity"/>
    <property type="evidence" value="ECO:0007669"/>
    <property type="project" value="InterPro"/>
</dbReference>
<dbReference type="Proteomes" id="UP000215027">
    <property type="component" value="Chromosome I"/>
</dbReference>
<dbReference type="Pfam" id="PF00441">
    <property type="entry name" value="Acyl-CoA_dh_1"/>
    <property type="match status" value="1"/>
</dbReference>
<dbReference type="AlphaFoldDB" id="A0A160T1B5"/>
<evidence type="ECO:0000313" key="10">
    <source>
        <dbReference type="Proteomes" id="UP000215027"/>
    </source>
</evidence>
<keyword evidence="5" id="KW-0560">Oxidoreductase</keyword>
<dbReference type="PROSITE" id="PS00072">
    <property type="entry name" value="ACYL_COA_DH_1"/>
    <property type="match status" value="1"/>
</dbReference>
<evidence type="ECO:0000256" key="2">
    <source>
        <dbReference type="ARBA" id="ARBA00009347"/>
    </source>
</evidence>
<dbReference type="Gene3D" id="1.10.540.10">
    <property type="entry name" value="Acyl-CoA dehydrogenase/oxidase, N-terminal domain"/>
    <property type="match status" value="1"/>
</dbReference>
<dbReference type="PANTHER" id="PTHR43884:SF12">
    <property type="entry name" value="ISOVALERYL-COA DEHYDROGENASE, MITOCHONDRIAL-RELATED"/>
    <property type="match status" value="1"/>
</dbReference>
<protein>
    <submittedName>
        <fullName evidence="9">Acyl-CoA dehydrogenase</fullName>
    </submittedName>
</protein>
<dbReference type="KEGG" id="pbf:CFX0092_A0394"/>
<comment type="similarity">
    <text evidence="2 5">Belongs to the acyl-CoA dehydrogenase family.</text>
</comment>
<proteinExistence type="inferred from homology"/>
<dbReference type="EMBL" id="LN890655">
    <property type="protein sequence ID" value="CUS02275.2"/>
    <property type="molecule type" value="Genomic_DNA"/>
</dbReference>
<dbReference type="InterPro" id="IPR046373">
    <property type="entry name" value="Acyl-CoA_Oxase/DH_mid-dom_sf"/>
</dbReference>
<comment type="cofactor">
    <cofactor evidence="1 5">
        <name>FAD</name>
        <dbReference type="ChEBI" id="CHEBI:57692"/>
    </cofactor>
</comment>
<organism evidence="9 10">
    <name type="scientific">Candidatus Promineifilum breve</name>
    <dbReference type="NCBI Taxonomy" id="1806508"/>
    <lineage>
        <taxon>Bacteria</taxon>
        <taxon>Bacillati</taxon>
        <taxon>Chloroflexota</taxon>
        <taxon>Ardenticatenia</taxon>
        <taxon>Candidatus Promineifilales</taxon>
        <taxon>Candidatus Promineifilaceae</taxon>
        <taxon>Candidatus Promineifilum</taxon>
    </lineage>
</organism>
<dbReference type="SUPFAM" id="SSF56645">
    <property type="entry name" value="Acyl-CoA dehydrogenase NM domain-like"/>
    <property type="match status" value="1"/>
</dbReference>
<evidence type="ECO:0000256" key="1">
    <source>
        <dbReference type="ARBA" id="ARBA00001974"/>
    </source>
</evidence>
<dbReference type="InterPro" id="IPR006091">
    <property type="entry name" value="Acyl-CoA_Oxase/DH_mid-dom"/>
</dbReference>
<dbReference type="Gene3D" id="1.20.140.10">
    <property type="entry name" value="Butyryl-CoA Dehydrogenase, subunit A, domain 3"/>
    <property type="match status" value="1"/>
</dbReference>
<dbReference type="Pfam" id="PF02770">
    <property type="entry name" value="Acyl-CoA_dh_M"/>
    <property type="match status" value="1"/>
</dbReference>
<evidence type="ECO:0000259" key="7">
    <source>
        <dbReference type="Pfam" id="PF02770"/>
    </source>
</evidence>
<dbReference type="Pfam" id="PF02771">
    <property type="entry name" value="Acyl-CoA_dh_N"/>
    <property type="match status" value="1"/>
</dbReference>
<dbReference type="InterPro" id="IPR006089">
    <property type="entry name" value="Acyl-CoA_DH_CS"/>
</dbReference>
<dbReference type="OrthoDB" id="9778581at2"/>
<dbReference type="InterPro" id="IPR009100">
    <property type="entry name" value="AcylCoA_DH/oxidase_NM_dom_sf"/>
</dbReference>
<dbReference type="Gene3D" id="2.40.110.10">
    <property type="entry name" value="Butyryl-CoA Dehydrogenase, subunit A, domain 2"/>
    <property type="match status" value="1"/>
</dbReference>
<accession>A0A160T1B5</accession>
<dbReference type="SUPFAM" id="SSF47203">
    <property type="entry name" value="Acyl-CoA dehydrogenase C-terminal domain-like"/>
    <property type="match status" value="1"/>
</dbReference>
<dbReference type="GO" id="GO:0050660">
    <property type="term" value="F:flavin adenine dinucleotide binding"/>
    <property type="evidence" value="ECO:0007669"/>
    <property type="project" value="InterPro"/>
</dbReference>
<sequence length="425" mass="47057">MISFEIPPFIENQMQLIRMVAEQAMRPYSRQLDENEHERPQAFVQMTWPFAQQMVKSSLKPLMAKLEANGNGTNGSAKPKREGPDYSMLSFIMLIEQLSWGDAGQYLCLPHPMLGGAAVDSAGTPEQRVRFLKKFTEGNPKWGAMAITEPGAGSDNSAMRTTAVLDPDTNEWILNGEKIFITNGALALKESDGLCVVWATVDPKAGRAGIKSFVVEGNNPGVTIAKQEHKLGIRASDTVALHFDNARIPYENVLGDAEVRDVDSRKGFQGAMKTFDASRPAVAASAIGIARAALEFTRDKLAEEGIVVDYTKSLHEVTAVERDVIEMEARYKGAWLLTLRATSQMAHGESNRLEASMCKYRAGDAVTWITQKAVELLGPLGYSRDWLVEKWMRDAKINDIYEGTKQINQLIVARSVLGYSRRELK</sequence>
<keyword evidence="4 5" id="KW-0274">FAD</keyword>